<evidence type="ECO:0000256" key="1">
    <source>
        <dbReference type="ARBA" id="ARBA00004496"/>
    </source>
</evidence>
<dbReference type="PANTHER" id="PTHR48109:SF1">
    <property type="entry name" value="DIHYDROOROTATE DEHYDROGENASE (FUMARATE)"/>
    <property type="match status" value="1"/>
</dbReference>
<feature type="binding site" evidence="9">
    <location>
        <position position="191"/>
    </location>
    <ligand>
        <name>FMN</name>
        <dbReference type="ChEBI" id="CHEBI:58210"/>
    </ligand>
</feature>
<name>A0A5C5UTI1_9BACT</name>
<evidence type="ECO:0000313" key="12">
    <source>
        <dbReference type="Proteomes" id="UP000318878"/>
    </source>
</evidence>
<feature type="domain" description="Dihydroorotate dehydrogenase catalytic" evidence="10">
    <location>
        <begin position="5"/>
        <end position="284"/>
    </location>
</feature>
<feature type="binding site" evidence="9">
    <location>
        <position position="46"/>
    </location>
    <ligand>
        <name>substrate</name>
    </ligand>
</feature>
<dbReference type="Pfam" id="PF01180">
    <property type="entry name" value="DHO_dh"/>
    <property type="match status" value="1"/>
</dbReference>
<feature type="binding site" evidence="9">
    <location>
        <position position="22"/>
    </location>
    <ligand>
        <name>FMN</name>
        <dbReference type="ChEBI" id="CHEBI:58210"/>
    </ligand>
</feature>
<keyword evidence="5 9" id="KW-0285">Flavoprotein</keyword>
<comment type="pathway">
    <text evidence="2 9">Pyrimidine metabolism; UMP biosynthesis via de novo pathway.</text>
</comment>
<keyword evidence="6 9" id="KW-0288">FMN</keyword>
<protein>
    <recommendedName>
        <fullName evidence="9">Dihydroorotate dehydrogenase</fullName>
        <shortName evidence="9">DHOD</shortName>
        <shortName evidence="9">DHODase</shortName>
        <shortName evidence="9">DHOdehase</shortName>
        <ecNumber evidence="9">1.3.-.-</ecNumber>
    </recommendedName>
</protein>
<comment type="function">
    <text evidence="9">Catalyzes the conversion of dihydroorotate to orotate.</text>
</comment>
<comment type="catalytic activity">
    <reaction evidence="9">
        <text>(S)-dihydroorotate + A = orotate + AH2</text>
        <dbReference type="Rhea" id="RHEA:18073"/>
        <dbReference type="ChEBI" id="CHEBI:13193"/>
        <dbReference type="ChEBI" id="CHEBI:17499"/>
        <dbReference type="ChEBI" id="CHEBI:30839"/>
        <dbReference type="ChEBI" id="CHEBI:30864"/>
    </reaction>
</comment>
<dbReference type="UniPathway" id="UPA00070"/>
<evidence type="ECO:0000256" key="2">
    <source>
        <dbReference type="ARBA" id="ARBA00004725"/>
    </source>
</evidence>
<dbReference type="EMBL" id="SJPF01000007">
    <property type="protein sequence ID" value="TWT29701.1"/>
    <property type="molecule type" value="Genomic_DNA"/>
</dbReference>
<dbReference type="HAMAP" id="MF_00224">
    <property type="entry name" value="DHO_dh_type1"/>
    <property type="match status" value="1"/>
</dbReference>
<comment type="cofactor">
    <cofactor evidence="9">
        <name>FMN</name>
        <dbReference type="ChEBI" id="CHEBI:58210"/>
    </cofactor>
    <text evidence="9">Binds 1 FMN per subunit.</text>
</comment>
<dbReference type="InterPro" id="IPR013785">
    <property type="entry name" value="Aldolase_TIM"/>
</dbReference>
<proteinExistence type="inferred from homology"/>
<feature type="binding site" evidence="9">
    <location>
        <position position="165"/>
    </location>
    <ligand>
        <name>FMN</name>
        <dbReference type="ChEBI" id="CHEBI:58210"/>
    </ligand>
</feature>
<comment type="caution">
    <text evidence="11">The sequence shown here is derived from an EMBL/GenBank/DDBJ whole genome shotgun (WGS) entry which is preliminary data.</text>
</comment>
<feature type="binding site" evidence="9">
    <location>
        <begin position="265"/>
        <end position="266"/>
    </location>
    <ligand>
        <name>FMN</name>
        <dbReference type="ChEBI" id="CHEBI:58210"/>
    </ligand>
</feature>
<dbReference type="Gene3D" id="3.20.20.70">
    <property type="entry name" value="Aldolase class I"/>
    <property type="match status" value="1"/>
</dbReference>
<dbReference type="GO" id="GO:0005737">
    <property type="term" value="C:cytoplasm"/>
    <property type="evidence" value="ECO:0007669"/>
    <property type="project" value="UniProtKB-SubCell"/>
</dbReference>
<dbReference type="GO" id="GO:0004152">
    <property type="term" value="F:dihydroorotate dehydrogenase activity"/>
    <property type="evidence" value="ECO:0007669"/>
    <property type="project" value="UniProtKB-UniRule"/>
</dbReference>
<dbReference type="EC" id="1.3.-.-" evidence="9"/>
<dbReference type="InterPro" id="IPR012135">
    <property type="entry name" value="Dihydroorotate_DH_1_2"/>
</dbReference>
<dbReference type="SUPFAM" id="SSF51395">
    <property type="entry name" value="FMN-linked oxidoreductases"/>
    <property type="match status" value="1"/>
</dbReference>
<gene>
    <name evidence="9 11" type="primary">pyrD</name>
    <name evidence="11" type="ORF">Enr8_48890</name>
</gene>
<dbReference type="PANTHER" id="PTHR48109">
    <property type="entry name" value="DIHYDROOROTATE DEHYDROGENASE (QUINONE), MITOCHONDRIAL-RELATED"/>
    <property type="match status" value="1"/>
</dbReference>
<dbReference type="Proteomes" id="UP000318878">
    <property type="component" value="Unassembled WGS sequence"/>
</dbReference>
<comment type="subcellular location">
    <subcellularLocation>
        <location evidence="1 9">Cytoplasm</location>
    </subcellularLocation>
</comment>
<dbReference type="PIRSF" id="PIRSF000164">
    <property type="entry name" value="DHO_oxidase"/>
    <property type="match status" value="1"/>
</dbReference>
<keyword evidence="7 9" id="KW-0665">Pyrimidine biosynthesis</keyword>
<feature type="active site" description="Nucleophile" evidence="9">
    <location>
        <position position="131"/>
    </location>
</feature>
<comment type="similarity">
    <text evidence="3 9">Belongs to the dihydroorotate dehydrogenase family. Type 1 subfamily.</text>
</comment>
<evidence type="ECO:0000256" key="8">
    <source>
        <dbReference type="ARBA" id="ARBA00023002"/>
    </source>
</evidence>
<evidence type="ECO:0000256" key="9">
    <source>
        <dbReference type="HAMAP-Rule" id="MF_00224"/>
    </source>
</evidence>
<dbReference type="InterPro" id="IPR033888">
    <property type="entry name" value="DHOD_1B"/>
</dbReference>
<sequence length="317" mass="32511">MPASLSVEIGSLRLANPILVASGTFGYAREMAGMVDVGRLGGIVPKTITQAPRAGNAPWRTIETTAGLLNSIGLDNDGIDAFIDHHLPYLGSLGSPAVVSIAGRTAEEFAQMAERLSQYDEVAAIEMNISCPNVSGGVDFGICPESCRDLIAGVRPHCSKPMLAKLTPNVARIADVAAAAEEGGADGISAINTLLGMAVDWRRKKPLLGNIMGGLSGPAIKPVALRCVYQIAQRVKIPVIGIGGIGTIDDMMEFLVAGASAVQIGTANFNDPTVSTRILDQLPGALAEIGAASVAEIIGTIQTAPPAPANVTGAPVA</sequence>
<feature type="binding site" evidence="9">
    <location>
        <position position="128"/>
    </location>
    <ligand>
        <name>substrate</name>
    </ligand>
</feature>
<dbReference type="GO" id="GO:0006207">
    <property type="term" value="P:'de novo' pyrimidine nucleobase biosynthetic process"/>
    <property type="evidence" value="ECO:0007669"/>
    <property type="project" value="TreeGrafter"/>
</dbReference>
<evidence type="ECO:0000256" key="7">
    <source>
        <dbReference type="ARBA" id="ARBA00022975"/>
    </source>
</evidence>
<accession>A0A5C5UTI1</accession>
<feature type="binding site" evidence="9">
    <location>
        <position position="128"/>
    </location>
    <ligand>
        <name>FMN</name>
        <dbReference type="ChEBI" id="CHEBI:58210"/>
    </ligand>
</feature>
<dbReference type="InterPro" id="IPR005720">
    <property type="entry name" value="Dihydroorotate_DH_cat"/>
</dbReference>
<dbReference type="InterPro" id="IPR050074">
    <property type="entry name" value="DHO_dehydrogenase"/>
</dbReference>
<evidence type="ECO:0000313" key="11">
    <source>
        <dbReference type="EMBL" id="TWT29701.1"/>
    </source>
</evidence>
<organism evidence="11 12">
    <name type="scientific">Blastopirellula retiformator</name>
    <dbReference type="NCBI Taxonomy" id="2527970"/>
    <lineage>
        <taxon>Bacteria</taxon>
        <taxon>Pseudomonadati</taxon>
        <taxon>Planctomycetota</taxon>
        <taxon>Planctomycetia</taxon>
        <taxon>Pirellulales</taxon>
        <taxon>Pirellulaceae</taxon>
        <taxon>Blastopirellula</taxon>
    </lineage>
</organism>
<keyword evidence="8 9" id="KW-0560">Oxidoreductase</keyword>
<evidence type="ECO:0000256" key="3">
    <source>
        <dbReference type="ARBA" id="ARBA00008008"/>
    </source>
</evidence>
<evidence type="ECO:0000256" key="4">
    <source>
        <dbReference type="ARBA" id="ARBA00022490"/>
    </source>
</evidence>
<feature type="binding site" evidence="9">
    <location>
        <begin position="46"/>
        <end position="47"/>
    </location>
    <ligand>
        <name>FMN</name>
        <dbReference type="ChEBI" id="CHEBI:58210"/>
    </ligand>
</feature>
<dbReference type="FunFam" id="3.20.20.70:FF:000027">
    <property type="entry name" value="Dihydropyrimidine dehydrogenase [NADP(+)]"/>
    <property type="match status" value="1"/>
</dbReference>
<dbReference type="OrthoDB" id="9794954at2"/>
<feature type="binding site" evidence="9">
    <location>
        <begin position="192"/>
        <end position="193"/>
    </location>
    <ligand>
        <name>substrate</name>
    </ligand>
</feature>
<feature type="binding site" evidence="9">
    <location>
        <begin position="70"/>
        <end position="74"/>
    </location>
    <ligand>
        <name>substrate</name>
    </ligand>
</feature>
<dbReference type="NCBIfam" id="TIGR01037">
    <property type="entry name" value="pyrD_sub1_fam"/>
    <property type="match status" value="1"/>
</dbReference>
<comment type="caution">
    <text evidence="9">Lacks conserved residue(s) required for the propagation of feature annotation.</text>
</comment>
<dbReference type="GO" id="GO:0044205">
    <property type="term" value="P:'de novo' UMP biosynthetic process"/>
    <property type="evidence" value="ECO:0007669"/>
    <property type="project" value="UniProtKB-UniRule"/>
</dbReference>
<feature type="binding site" evidence="9">
    <location>
        <begin position="243"/>
        <end position="244"/>
    </location>
    <ligand>
        <name>FMN</name>
        <dbReference type="ChEBI" id="CHEBI:58210"/>
    </ligand>
</feature>
<feature type="binding site" evidence="9">
    <location>
        <position position="217"/>
    </location>
    <ligand>
        <name>FMN</name>
        <dbReference type="ChEBI" id="CHEBI:58210"/>
    </ligand>
</feature>
<keyword evidence="4 9" id="KW-0963">Cytoplasm</keyword>
<evidence type="ECO:0000256" key="6">
    <source>
        <dbReference type="ARBA" id="ARBA00022643"/>
    </source>
</evidence>
<dbReference type="InterPro" id="IPR024920">
    <property type="entry name" value="Dihydroorotate_DH_1"/>
</dbReference>
<dbReference type="CDD" id="cd04740">
    <property type="entry name" value="DHOD_1B_like"/>
    <property type="match status" value="1"/>
</dbReference>
<dbReference type="AlphaFoldDB" id="A0A5C5UTI1"/>
<keyword evidence="12" id="KW-1185">Reference proteome</keyword>
<reference evidence="11 12" key="1">
    <citation type="submission" date="2019-02" db="EMBL/GenBank/DDBJ databases">
        <title>Deep-cultivation of Planctomycetes and their phenomic and genomic characterization uncovers novel biology.</title>
        <authorList>
            <person name="Wiegand S."/>
            <person name="Jogler M."/>
            <person name="Boedeker C."/>
            <person name="Pinto D."/>
            <person name="Vollmers J."/>
            <person name="Rivas-Marin E."/>
            <person name="Kohn T."/>
            <person name="Peeters S.H."/>
            <person name="Heuer A."/>
            <person name="Rast P."/>
            <person name="Oberbeckmann S."/>
            <person name="Bunk B."/>
            <person name="Jeske O."/>
            <person name="Meyerdierks A."/>
            <person name="Storesund J.E."/>
            <person name="Kallscheuer N."/>
            <person name="Luecker S."/>
            <person name="Lage O.M."/>
            <person name="Pohl T."/>
            <person name="Merkel B.J."/>
            <person name="Hornburger P."/>
            <person name="Mueller R.-W."/>
            <person name="Bruemmer F."/>
            <person name="Labrenz M."/>
            <person name="Spormann A.M."/>
            <person name="Op Den Camp H."/>
            <person name="Overmann J."/>
            <person name="Amann R."/>
            <person name="Jetten M.S.M."/>
            <person name="Mascher T."/>
            <person name="Medema M.H."/>
            <person name="Devos D.P."/>
            <person name="Kaster A.-K."/>
            <person name="Ovreas L."/>
            <person name="Rohde M."/>
            <person name="Galperin M.Y."/>
            <person name="Jogler C."/>
        </authorList>
    </citation>
    <scope>NUCLEOTIDE SEQUENCE [LARGE SCALE GENOMIC DNA]</scope>
    <source>
        <strain evidence="11 12">Enr8</strain>
    </source>
</reference>
<dbReference type="InterPro" id="IPR049622">
    <property type="entry name" value="Dihydroorotate_DH_I"/>
</dbReference>
<dbReference type="NCBIfam" id="NF005574">
    <property type="entry name" value="PRK07259.1"/>
    <property type="match status" value="1"/>
</dbReference>
<evidence type="ECO:0000256" key="5">
    <source>
        <dbReference type="ARBA" id="ARBA00022630"/>
    </source>
</evidence>
<evidence type="ECO:0000259" key="10">
    <source>
        <dbReference type="Pfam" id="PF01180"/>
    </source>
</evidence>